<accession>A0AA43BE52</accession>
<dbReference type="Proteomes" id="UP001162318">
    <property type="component" value="Unassembled WGS sequence"/>
</dbReference>
<gene>
    <name evidence="1" type="ORF">N5J77_24250</name>
</gene>
<evidence type="ECO:0000313" key="2">
    <source>
        <dbReference type="Proteomes" id="UP001162318"/>
    </source>
</evidence>
<name>A0AA43BE52_SPHYA</name>
<dbReference type="RefSeq" id="WP_279729705.1">
    <property type="nucleotide sequence ID" value="NZ_JAOCKX010000053.1"/>
</dbReference>
<organism evidence="1 2">
    <name type="scientific">Sphingobium yanoikuyae</name>
    <name type="common">Sphingomonas yanoikuyae</name>
    <dbReference type="NCBI Taxonomy" id="13690"/>
    <lineage>
        <taxon>Bacteria</taxon>
        <taxon>Pseudomonadati</taxon>
        <taxon>Pseudomonadota</taxon>
        <taxon>Alphaproteobacteria</taxon>
        <taxon>Sphingomonadales</taxon>
        <taxon>Sphingomonadaceae</taxon>
        <taxon>Sphingobium</taxon>
    </lineage>
</organism>
<comment type="caution">
    <text evidence="1">The sequence shown here is derived from an EMBL/GenBank/DDBJ whole genome shotgun (WGS) entry which is preliminary data.</text>
</comment>
<proteinExistence type="predicted"/>
<reference evidence="1" key="1">
    <citation type="submission" date="2022-09" db="EMBL/GenBank/DDBJ databases">
        <title>Intensive care unit water sources are persistently colonized with multi-drug resistant bacteria and are the site of extensive horizontal gene transfer of antibiotic resistance genes.</title>
        <authorList>
            <person name="Diorio-Toth L."/>
        </authorList>
    </citation>
    <scope>NUCLEOTIDE SEQUENCE</scope>
    <source>
        <strain evidence="1">GD03659</strain>
    </source>
</reference>
<sequence>MAKLIMHPPFVTSFGEEAYRARPTSRIPPGRGIERLLQAQRESLSQNKNIKPPLLAAEAFPILKDSDSGSRKPSVSAGLSKPILTGRGILPALVGAHS</sequence>
<protein>
    <submittedName>
        <fullName evidence="1">Uncharacterized protein</fullName>
    </submittedName>
</protein>
<dbReference type="AlphaFoldDB" id="A0AA43BE52"/>
<dbReference type="EMBL" id="JAOCKX010000053">
    <property type="protein sequence ID" value="MDH2134249.1"/>
    <property type="molecule type" value="Genomic_DNA"/>
</dbReference>
<evidence type="ECO:0000313" key="1">
    <source>
        <dbReference type="EMBL" id="MDH2134249.1"/>
    </source>
</evidence>